<dbReference type="EMBL" id="JADGMS010000016">
    <property type="protein sequence ID" value="KAF9666185.1"/>
    <property type="molecule type" value="Genomic_DNA"/>
</dbReference>
<reference evidence="6 7" key="1">
    <citation type="submission" date="2020-10" db="EMBL/GenBank/DDBJ databases">
        <title>Plant Genome Project.</title>
        <authorList>
            <person name="Zhang R.-G."/>
        </authorList>
    </citation>
    <scope>NUCLEOTIDE SEQUENCE [LARGE SCALE GENOMIC DNA]</scope>
    <source>
        <strain evidence="6">FAFU-HL-1</strain>
        <tissue evidence="6">Leaf</tissue>
    </source>
</reference>
<dbReference type="SUPFAM" id="SSF56112">
    <property type="entry name" value="Protein kinase-like (PK-like)"/>
    <property type="match status" value="1"/>
</dbReference>
<keyword evidence="7" id="KW-1185">Reference proteome</keyword>
<keyword evidence="2" id="KW-0723">Serine/threonine-protein kinase</keyword>
<dbReference type="GO" id="GO:0005524">
    <property type="term" value="F:ATP binding"/>
    <property type="evidence" value="ECO:0007669"/>
    <property type="project" value="InterPro"/>
</dbReference>
<dbReference type="InterPro" id="IPR011009">
    <property type="entry name" value="Kinase-like_dom_sf"/>
</dbReference>
<dbReference type="InterPro" id="IPR000719">
    <property type="entry name" value="Prot_kinase_dom"/>
</dbReference>
<accession>A0A835MHI0</accession>
<proteinExistence type="predicted"/>
<evidence type="ECO:0000256" key="2">
    <source>
        <dbReference type="ARBA" id="ARBA00022527"/>
    </source>
</evidence>
<keyword evidence="2" id="KW-0808">Transferase</keyword>
<name>A0A835MHI0_9ROSI</name>
<dbReference type="Proteomes" id="UP000657918">
    <property type="component" value="Chromosome 16"/>
</dbReference>
<dbReference type="GO" id="GO:0004674">
    <property type="term" value="F:protein serine/threonine kinase activity"/>
    <property type="evidence" value="ECO:0007669"/>
    <property type="project" value="UniProtKB-KW"/>
</dbReference>
<evidence type="ECO:0000313" key="7">
    <source>
        <dbReference type="Proteomes" id="UP000657918"/>
    </source>
</evidence>
<evidence type="ECO:0000313" key="6">
    <source>
        <dbReference type="EMBL" id="KAF9666185.1"/>
    </source>
</evidence>
<dbReference type="PROSITE" id="PS50011">
    <property type="entry name" value="PROTEIN_KINASE_DOM"/>
    <property type="match status" value="1"/>
</dbReference>
<feature type="domain" description="Protein kinase" evidence="5">
    <location>
        <begin position="71"/>
        <end position="174"/>
    </location>
</feature>
<dbReference type="AlphaFoldDB" id="A0A835MHI0"/>
<keyword evidence="3" id="KW-0472">Membrane</keyword>
<dbReference type="OrthoDB" id="4062651at2759"/>
<dbReference type="GO" id="GO:0005886">
    <property type="term" value="C:plasma membrane"/>
    <property type="evidence" value="ECO:0007669"/>
    <property type="project" value="UniProtKB-SubCell"/>
</dbReference>
<gene>
    <name evidence="6" type="ORF">SADUNF_Sadunf16G0203200</name>
</gene>
<dbReference type="PANTHER" id="PTHR47985">
    <property type="entry name" value="OS07G0668900 PROTEIN"/>
    <property type="match status" value="1"/>
</dbReference>
<dbReference type="PANTHER" id="PTHR47985:SF74">
    <property type="entry name" value="PROTEIN KINASE DOMAIN-CONTAINING PROTEIN"/>
    <property type="match status" value="1"/>
</dbReference>
<keyword evidence="2" id="KW-0418">Kinase</keyword>
<evidence type="ECO:0000256" key="1">
    <source>
        <dbReference type="ARBA" id="ARBA00004193"/>
    </source>
</evidence>
<comment type="subcellular location">
    <subcellularLocation>
        <location evidence="1">Cell membrane</location>
        <topology evidence="1">Lipid-anchor</topology>
    </subcellularLocation>
</comment>
<evidence type="ECO:0000259" key="5">
    <source>
        <dbReference type="PROSITE" id="PS50011"/>
    </source>
</evidence>
<sequence length="174" mass="19354">MMLYNFNCLFPVRSIIPFLSKKIYTGPRWGAISKGTVDTKFKSSSVVRDGTGDREAAIFTYKELSFATSSFRAESFLGSGGFGAVYKRKLESTGQVVAVRKLDPSCIQRISGGGSHALLMHHPNLVSLAGYCGDADHRLLVYECMLFLGRSPFWYILNLSDSFHTRWDARYGAS</sequence>
<comment type="caution">
    <text evidence="6">The sequence shown here is derived from an EMBL/GenBank/DDBJ whole genome shotgun (WGS) entry which is preliminary data.</text>
</comment>
<keyword evidence="4" id="KW-0449">Lipoprotein</keyword>
<evidence type="ECO:0000256" key="4">
    <source>
        <dbReference type="ARBA" id="ARBA00023288"/>
    </source>
</evidence>
<organism evidence="6 7">
    <name type="scientific">Salix dunnii</name>
    <dbReference type="NCBI Taxonomy" id="1413687"/>
    <lineage>
        <taxon>Eukaryota</taxon>
        <taxon>Viridiplantae</taxon>
        <taxon>Streptophyta</taxon>
        <taxon>Embryophyta</taxon>
        <taxon>Tracheophyta</taxon>
        <taxon>Spermatophyta</taxon>
        <taxon>Magnoliopsida</taxon>
        <taxon>eudicotyledons</taxon>
        <taxon>Gunneridae</taxon>
        <taxon>Pentapetalae</taxon>
        <taxon>rosids</taxon>
        <taxon>fabids</taxon>
        <taxon>Malpighiales</taxon>
        <taxon>Salicaceae</taxon>
        <taxon>Saliceae</taxon>
        <taxon>Salix</taxon>
    </lineage>
</organism>
<evidence type="ECO:0000256" key="3">
    <source>
        <dbReference type="ARBA" id="ARBA00023136"/>
    </source>
</evidence>
<protein>
    <recommendedName>
        <fullName evidence="5">Protein kinase domain-containing protein</fullName>
    </recommendedName>
</protein>
<dbReference type="Gene3D" id="3.30.200.20">
    <property type="entry name" value="Phosphorylase Kinase, domain 1"/>
    <property type="match status" value="1"/>
</dbReference>